<organism evidence="2 3">
    <name type="scientific">Parvicella tangerina</name>
    <dbReference type="NCBI Taxonomy" id="2829795"/>
    <lineage>
        <taxon>Bacteria</taxon>
        <taxon>Pseudomonadati</taxon>
        <taxon>Bacteroidota</taxon>
        <taxon>Flavobacteriia</taxon>
        <taxon>Flavobacteriales</taxon>
        <taxon>Parvicellaceae</taxon>
        <taxon>Parvicella</taxon>
    </lineage>
</organism>
<evidence type="ECO:0000313" key="3">
    <source>
        <dbReference type="Proteomes" id="UP000683507"/>
    </source>
</evidence>
<dbReference type="RefSeq" id="WP_258543144.1">
    <property type="nucleotide sequence ID" value="NZ_OU015584.1"/>
</dbReference>
<keyword evidence="3" id="KW-1185">Reference proteome</keyword>
<evidence type="ECO:0000259" key="1">
    <source>
        <dbReference type="Pfam" id="PF02698"/>
    </source>
</evidence>
<evidence type="ECO:0000313" key="2">
    <source>
        <dbReference type="EMBL" id="CAG5085958.1"/>
    </source>
</evidence>
<dbReference type="GO" id="GO:0005886">
    <property type="term" value="C:plasma membrane"/>
    <property type="evidence" value="ECO:0007669"/>
    <property type="project" value="TreeGrafter"/>
</dbReference>
<dbReference type="Proteomes" id="UP000683507">
    <property type="component" value="Chromosome"/>
</dbReference>
<dbReference type="PANTHER" id="PTHR30336">
    <property type="entry name" value="INNER MEMBRANE PROTEIN, PROBABLE PERMEASE"/>
    <property type="match status" value="1"/>
</dbReference>
<feature type="domain" description="DUF218" evidence="1">
    <location>
        <begin position="58"/>
        <end position="179"/>
    </location>
</feature>
<accession>A0A916JQ57</accession>
<dbReference type="CDD" id="cd06259">
    <property type="entry name" value="YdcF-like"/>
    <property type="match status" value="1"/>
</dbReference>
<dbReference type="EMBL" id="OU015584">
    <property type="protein sequence ID" value="CAG5085958.1"/>
    <property type="molecule type" value="Genomic_DNA"/>
</dbReference>
<name>A0A916JQ57_9FLAO</name>
<dbReference type="InterPro" id="IPR003848">
    <property type="entry name" value="DUF218"/>
</dbReference>
<reference evidence="2" key="1">
    <citation type="submission" date="2021-04" db="EMBL/GenBank/DDBJ databases">
        <authorList>
            <person name="Rodrigo-Torres L."/>
            <person name="Arahal R. D."/>
            <person name="Lucena T."/>
        </authorList>
    </citation>
    <scope>NUCLEOTIDE SEQUENCE</scope>
    <source>
        <strain evidence="2">AS29M-1</strain>
    </source>
</reference>
<protein>
    <recommendedName>
        <fullName evidence="1">DUF218 domain-containing protein</fullName>
    </recommendedName>
</protein>
<dbReference type="PANTHER" id="PTHR30336:SF6">
    <property type="entry name" value="INTEGRAL MEMBRANE PROTEIN"/>
    <property type="match status" value="1"/>
</dbReference>
<gene>
    <name evidence="2" type="ORF">CRYO30217_02948</name>
</gene>
<dbReference type="Pfam" id="PF02698">
    <property type="entry name" value="DUF218"/>
    <property type="match status" value="1"/>
</dbReference>
<sequence>MRKIKDIFIRLLVRRFWLKFLILALLAIGGTWCSNWYVIATTKSQIYHELNEVPQKKVALVLGTIKGYRDYENPYFTYRMEAAAELYLSGKVEHILVSGDNHVHSYNEPEDMLNKLVELGVPASRITLDYAGFRTFDSMIRAKEIFGVDDIIVVSQEYHLQRALYIANANNIKAIGYTAKNVDYNGINLREPLAKFKAVLDCSILFTSPKFLGKKEPISLY</sequence>
<dbReference type="InterPro" id="IPR051599">
    <property type="entry name" value="Cell_Envelope_Assoc"/>
</dbReference>
<dbReference type="KEGG" id="ptan:CRYO30217_02948"/>
<dbReference type="AlphaFoldDB" id="A0A916JQ57"/>
<proteinExistence type="predicted"/>